<evidence type="ECO:0000313" key="1">
    <source>
        <dbReference type="EMBL" id="VEU80170.1"/>
    </source>
</evidence>
<gene>
    <name evidence="1" type="ORF">NCTC10138_00528</name>
</gene>
<dbReference type="KEGG" id="aaxa:NCTC10138_00528"/>
<sequence length="200" mass="24055">MEKKIDEIILFEASNKVQKIDFETKNKIKEIKQNNKVKINEFINEKKNNIDDKIKRDIELKNEEISRKIVSMEEEIKYNIISSIFDGVYNNIARLSERELFDFIVYLLNKEGLSLKQTLNVSSKHFDKFENITKYSNDSIELVIIKDINISFNGFMIVTNKVDYIFDFKDIVDKFKTVKQLDIYKEFFDHEWFTIFIRKY</sequence>
<dbReference type="AlphaFoldDB" id="A0A449BCW2"/>
<evidence type="ECO:0008006" key="3">
    <source>
        <dbReference type="Google" id="ProtNLM"/>
    </source>
</evidence>
<dbReference type="STRING" id="1278311.GCA_000428705_01071"/>
<protein>
    <recommendedName>
        <fullName evidence="3">V-type ATP synthase subunit E</fullName>
    </recommendedName>
</protein>
<reference evidence="1 2" key="1">
    <citation type="submission" date="2019-01" db="EMBL/GenBank/DDBJ databases">
        <authorList>
            <consortium name="Pathogen Informatics"/>
        </authorList>
    </citation>
    <scope>NUCLEOTIDE SEQUENCE [LARGE SCALE GENOMIC DNA]</scope>
    <source>
        <strain evidence="1 2">NCTC10138</strain>
    </source>
</reference>
<proteinExistence type="predicted"/>
<dbReference type="EMBL" id="LR215048">
    <property type="protein sequence ID" value="VEU80170.1"/>
    <property type="molecule type" value="Genomic_DNA"/>
</dbReference>
<accession>A0A449BCW2</accession>
<name>A0A449BCW2_HAPAX</name>
<evidence type="ECO:0000313" key="2">
    <source>
        <dbReference type="Proteomes" id="UP000289841"/>
    </source>
</evidence>
<dbReference type="Proteomes" id="UP000289841">
    <property type="component" value="Chromosome"/>
</dbReference>
<keyword evidence="2" id="KW-1185">Reference proteome</keyword>
<organism evidence="1 2">
    <name type="scientific">Haploplasma axanthum</name>
    <name type="common">Acholeplasma axanthum</name>
    <dbReference type="NCBI Taxonomy" id="29552"/>
    <lineage>
        <taxon>Bacteria</taxon>
        <taxon>Bacillati</taxon>
        <taxon>Mycoplasmatota</taxon>
        <taxon>Mollicutes</taxon>
        <taxon>Acholeplasmatales</taxon>
        <taxon>Acholeplasmataceae</taxon>
        <taxon>Haploplasma</taxon>
    </lineage>
</organism>